<dbReference type="Proteomes" id="UP000051845">
    <property type="component" value="Unassembled WGS sequence"/>
</dbReference>
<feature type="transmembrane region" description="Helical" evidence="6">
    <location>
        <begin position="242"/>
        <end position="267"/>
    </location>
</feature>
<dbReference type="Pfam" id="PF01594">
    <property type="entry name" value="AI-2E_transport"/>
    <property type="match status" value="1"/>
</dbReference>
<dbReference type="PANTHER" id="PTHR21716:SF62">
    <property type="entry name" value="TRANSPORT PROTEIN YDBI-RELATED"/>
    <property type="match status" value="1"/>
</dbReference>
<dbReference type="GO" id="GO:0016020">
    <property type="term" value="C:membrane"/>
    <property type="evidence" value="ECO:0007669"/>
    <property type="project" value="UniProtKB-SubCell"/>
</dbReference>
<feature type="transmembrane region" description="Helical" evidence="6">
    <location>
        <begin position="43"/>
        <end position="61"/>
    </location>
</feature>
<keyword evidence="3 6" id="KW-0812">Transmembrane</keyword>
<feature type="transmembrane region" description="Helical" evidence="6">
    <location>
        <begin position="320"/>
        <end position="339"/>
    </location>
</feature>
<dbReference type="AlphaFoldDB" id="A0A0R2BCR4"/>
<keyword evidence="4 6" id="KW-1133">Transmembrane helix</keyword>
<evidence type="ECO:0000256" key="1">
    <source>
        <dbReference type="ARBA" id="ARBA00004141"/>
    </source>
</evidence>
<dbReference type="GO" id="GO:0055085">
    <property type="term" value="P:transmembrane transport"/>
    <property type="evidence" value="ECO:0007669"/>
    <property type="project" value="TreeGrafter"/>
</dbReference>
<feature type="transmembrane region" description="Helical" evidence="6">
    <location>
        <begin position="273"/>
        <end position="291"/>
    </location>
</feature>
<dbReference type="PANTHER" id="PTHR21716">
    <property type="entry name" value="TRANSMEMBRANE PROTEIN"/>
    <property type="match status" value="1"/>
</dbReference>
<evidence type="ECO:0000256" key="5">
    <source>
        <dbReference type="ARBA" id="ARBA00023136"/>
    </source>
</evidence>
<comment type="caution">
    <text evidence="7">The sequence shown here is derived from an EMBL/GenBank/DDBJ whole genome shotgun (WGS) entry which is preliminary data.</text>
</comment>
<evidence type="ECO:0000256" key="6">
    <source>
        <dbReference type="SAM" id="Phobius"/>
    </source>
</evidence>
<dbReference type="STRING" id="33960.TY91_07515"/>
<gene>
    <name evidence="7" type="ORF">FC82_GL000474</name>
</gene>
<proteinExistence type="inferred from homology"/>
<reference evidence="7 8" key="1">
    <citation type="journal article" date="2015" name="Genome Announc.">
        <title>Expanding the biotechnology potential of lactobacilli through comparative genomics of 213 strains and associated genera.</title>
        <authorList>
            <person name="Sun Z."/>
            <person name="Harris H.M."/>
            <person name="McCann A."/>
            <person name="Guo C."/>
            <person name="Argimon S."/>
            <person name="Zhang W."/>
            <person name="Yang X."/>
            <person name="Jeffery I.B."/>
            <person name="Cooney J.C."/>
            <person name="Kagawa T.F."/>
            <person name="Liu W."/>
            <person name="Song Y."/>
            <person name="Salvetti E."/>
            <person name="Wrobel A."/>
            <person name="Rasinkangas P."/>
            <person name="Parkhill J."/>
            <person name="Rea M.C."/>
            <person name="O'Sullivan O."/>
            <person name="Ritari J."/>
            <person name="Douillard F.P."/>
            <person name="Paul Ross R."/>
            <person name="Yang R."/>
            <person name="Briner A.E."/>
            <person name="Felis G.E."/>
            <person name="de Vos W.M."/>
            <person name="Barrangou R."/>
            <person name="Klaenhammer T.R."/>
            <person name="Caufield P.W."/>
            <person name="Cui Y."/>
            <person name="Zhang H."/>
            <person name="O'Toole P.W."/>
        </authorList>
    </citation>
    <scope>NUCLEOTIDE SEQUENCE [LARGE SCALE GENOMIC DNA]</scope>
    <source>
        <strain evidence="7 8">DSM 20515</strain>
    </source>
</reference>
<evidence type="ECO:0000256" key="4">
    <source>
        <dbReference type="ARBA" id="ARBA00022989"/>
    </source>
</evidence>
<evidence type="ECO:0000313" key="8">
    <source>
        <dbReference type="Proteomes" id="UP000051845"/>
    </source>
</evidence>
<comment type="similarity">
    <text evidence="2">Belongs to the autoinducer-2 exporter (AI-2E) (TC 2.A.86) family.</text>
</comment>
<evidence type="ECO:0000256" key="2">
    <source>
        <dbReference type="ARBA" id="ARBA00009773"/>
    </source>
</evidence>
<feature type="transmembrane region" description="Helical" evidence="6">
    <location>
        <begin position="147"/>
        <end position="169"/>
    </location>
</feature>
<keyword evidence="5 6" id="KW-0472">Membrane</keyword>
<feature type="transmembrane region" description="Helical" evidence="6">
    <location>
        <begin position="205"/>
        <end position="230"/>
    </location>
</feature>
<comment type="subcellular location">
    <subcellularLocation>
        <location evidence="1">Membrane</location>
        <topology evidence="1">Multi-pass membrane protein</topology>
    </subcellularLocation>
</comment>
<dbReference type="EMBL" id="AYYR01000013">
    <property type="protein sequence ID" value="KRM77229.1"/>
    <property type="molecule type" value="Genomic_DNA"/>
</dbReference>
<feature type="transmembrane region" description="Helical" evidence="6">
    <location>
        <begin position="21"/>
        <end position="37"/>
    </location>
</feature>
<feature type="transmembrane region" description="Helical" evidence="6">
    <location>
        <begin position="181"/>
        <end position="199"/>
    </location>
</feature>
<sequence>MILGERNLMSRYQKFIANQPVRRGVVLLSLVFVLWLARSEMSTVLLTFIFSFLVIQLVNLIRRHVNIRPVIIVIPLYLLIIGGIFYAVFNYVPSLVSESIKSINTVINFYTSGAFDHNQMIQWAVKSVKQMNLTGQIKTGLTAVLSYAGSIGSAGVTIALSFLLSFFFTVEIDELKHFGGLFIKSPLGWYFADLRFFALKFINTFGVIIEAQLIIAIVNTTITTITLIFLKMPNIPTLAVMVFFLSLIPVVGAIISVVPLTIIAFTVGGVQSAIIIIVMIIIIHFLEAYVLNPRLMASRTELPGFFTIVILIIAERLFGAWGLIVGIPIFTFLLDVFGVKKIGSRTAKQAVNDTDAKPKS</sequence>
<dbReference type="PATRIC" id="fig|1423733.4.peg.496"/>
<evidence type="ECO:0000313" key="7">
    <source>
        <dbReference type="EMBL" id="KRM77229.1"/>
    </source>
</evidence>
<organism evidence="7 8">
    <name type="scientific">Secundilactobacillus collinoides DSM 20515 = JCM 1123</name>
    <dbReference type="NCBI Taxonomy" id="1423733"/>
    <lineage>
        <taxon>Bacteria</taxon>
        <taxon>Bacillati</taxon>
        <taxon>Bacillota</taxon>
        <taxon>Bacilli</taxon>
        <taxon>Lactobacillales</taxon>
        <taxon>Lactobacillaceae</taxon>
        <taxon>Secundilactobacillus</taxon>
    </lineage>
</organism>
<accession>A0A0R2BCR4</accession>
<name>A0A0R2BCR4_SECCO</name>
<evidence type="ECO:0000256" key="3">
    <source>
        <dbReference type="ARBA" id="ARBA00022692"/>
    </source>
</evidence>
<feature type="transmembrane region" description="Helical" evidence="6">
    <location>
        <begin position="70"/>
        <end position="89"/>
    </location>
</feature>
<dbReference type="InterPro" id="IPR002549">
    <property type="entry name" value="AI-2E-like"/>
</dbReference>
<protein>
    <submittedName>
        <fullName evidence="7">Permease</fullName>
    </submittedName>
</protein>